<dbReference type="FunFam" id="3.40.50.300:FF:000482">
    <property type="entry name" value="Multidrug resistance-associated protein member 4"/>
    <property type="match status" value="1"/>
</dbReference>
<evidence type="ECO:0000313" key="13">
    <source>
        <dbReference type="Proteomes" id="UP000085678"/>
    </source>
</evidence>
<dbReference type="PANTHER" id="PTHR24223">
    <property type="entry name" value="ATP-BINDING CASSETTE SUB-FAMILY C"/>
    <property type="match status" value="1"/>
</dbReference>
<dbReference type="Pfam" id="PF00664">
    <property type="entry name" value="ABC_membrane"/>
    <property type="match status" value="1"/>
</dbReference>
<feature type="transmembrane region" description="Helical" evidence="10">
    <location>
        <begin position="789"/>
        <end position="812"/>
    </location>
</feature>
<dbReference type="InterPro" id="IPR017871">
    <property type="entry name" value="ABC_transporter-like_CS"/>
</dbReference>
<evidence type="ECO:0000256" key="2">
    <source>
        <dbReference type="ARBA" id="ARBA00009726"/>
    </source>
</evidence>
<dbReference type="InterPro" id="IPR047083">
    <property type="entry name" value="ABCC4_TMD2"/>
</dbReference>
<keyword evidence="6" id="KW-0067">ATP-binding</keyword>
<dbReference type="CDD" id="cd18601">
    <property type="entry name" value="ABC_6TM_MRP4_D2_like"/>
    <property type="match status" value="1"/>
</dbReference>
<feature type="compositionally biased region" description="Gly residues" evidence="9">
    <location>
        <begin position="385"/>
        <end position="396"/>
    </location>
</feature>
<dbReference type="PROSITE" id="PS00211">
    <property type="entry name" value="ABC_TRANSPORTER_1"/>
    <property type="match status" value="2"/>
</dbReference>
<keyword evidence="8 10" id="KW-0472">Membrane</keyword>
<comment type="similarity">
    <text evidence="2">Belongs to the ABC transporter superfamily. ABCC family. Conjugate transporter (TC 3.A.1.208) subfamily.</text>
</comment>
<feature type="transmembrane region" description="Helical" evidence="10">
    <location>
        <begin position="578"/>
        <end position="604"/>
    </location>
</feature>
<keyword evidence="13" id="KW-1185">Reference proteome</keyword>
<dbReference type="InterPro" id="IPR036640">
    <property type="entry name" value="ABC1_TM_sf"/>
</dbReference>
<feature type="region of interest" description="Disordered" evidence="9">
    <location>
        <begin position="1114"/>
        <end position="1243"/>
    </location>
</feature>
<dbReference type="Proteomes" id="UP000085678">
    <property type="component" value="Unplaced"/>
</dbReference>
<dbReference type="OrthoDB" id="6500128at2759"/>
<keyword evidence="4 10" id="KW-0812">Transmembrane</keyword>
<feature type="compositionally biased region" description="Low complexity" evidence="9">
    <location>
        <begin position="397"/>
        <end position="410"/>
    </location>
</feature>
<proteinExistence type="inferred from homology"/>
<dbReference type="RefSeq" id="XP_023930137.1">
    <property type="nucleotide sequence ID" value="XM_024074369.1"/>
</dbReference>
<evidence type="ECO:0000259" key="11">
    <source>
        <dbReference type="PROSITE" id="PS50893"/>
    </source>
</evidence>
<dbReference type="Pfam" id="PF00005">
    <property type="entry name" value="ABC_tran"/>
    <property type="match status" value="2"/>
</dbReference>
<gene>
    <name evidence="14" type="primary">LOC106170988</name>
</gene>
<feature type="region of interest" description="Disordered" evidence="9">
    <location>
        <begin position="382"/>
        <end position="420"/>
    </location>
</feature>
<dbReference type="FunFam" id="3.40.50.300:FF:000163">
    <property type="entry name" value="Multidrug resistance-associated protein member 4"/>
    <property type="match status" value="1"/>
</dbReference>
<dbReference type="PROSITE" id="PS50929">
    <property type="entry name" value="ABC_TM1F"/>
    <property type="match status" value="1"/>
</dbReference>
<evidence type="ECO:0000256" key="4">
    <source>
        <dbReference type="ARBA" id="ARBA00022692"/>
    </source>
</evidence>
<feature type="domain" description="ABC transporter" evidence="11">
    <location>
        <begin position="856"/>
        <end position="1089"/>
    </location>
</feature>
<dbReference type="GO" id="GO:0005524">
    <property type="term" value="F:ATP binding"/>
    <property type="evidence" value="ECO:0007669"/>
    <property type="project" value="UniProtKB-KW"/>
</dbReference>
<evidence type="ECO:0000256" key="7">
    <source>
        <dbReference type="ARBA" id="ARBA00022989"/>
    </source>
</evidence>
<dbReference type="CDD" id="cd03244">
    <property type="entry name" value="ABCC_MRP_domain2"/>
    <property type="match status" value="1"/>
</dbReference>
<evidence type="ECO:0000259" key="12">
    <source>
        <dbReference type="PROSITE" id="PS50929"/>
    </source>
</evidence>
<dbReference type="InterPro" id="IPR003439">
    <property type="entry name" value="ABC_transporter-like_ATP-bd"/>
</dbReference>
<evidence type="ECO:0000256" key="6">
    <source>
        <dbReference type="ARBA" id="ARBA00022840"/>
    </source>
</evidence>
<keyword evidence="3" id="KW-0813">Transport</keyword>
<comment type="subcellular location">
    <subcellularLocation>
        <location evidence="1">Membrane</location>
        <topology evidence="1">Multi-pass membrane protein</topology>
    </subcellularLocation>
</comment>
<feature type="compositionally biased region" description="Basic and acidic residues" evidence="9">
    <location>
        <begin position="1165"/>
        <end position="1189"/>
    </location>
</feature>
<dbReference type="SUPFAM" id="SSF90123">
    <property type="entry name" value="ABC transporter transmembrane region"/>
    <property type="match status" value="1"/>
</dbReference>
<feature type="compositionally biased region" description="Basic and acidic residues" evidence="9">
    <location>
        <begin position="1202"/>
        <end position="1213"/>
    </location>
</feature>
<dbReference type="InterPro" id="IPR050173">
    <property type="entry name" value="ABC_transporter_C-like"/>
</dbReference>
<dbReference type="Gene3D" id="1.20.1560.10">
    <property type="entry name" value="ABC transporter type 1, transmembrane domain"/>
    <property type="match status" value="1"/>
</dbReference>
<dbReference type="CDD" id="cd03250">
    <property type="entry name" value="ABCC_MRP_domain1"/>
    <property type="match status" value="1"/>
</dbReference>
<dbReference type="FunFam" id="1.20.1560.10:FF:000014">
    <property type="entry name" value="Multidrug resistance-associated protein member 4"/>
    <property type="match status" value="1"/>
</dbReference>
<dbReference type="GO" id="GO:0005886">
    <property type="term" value="C:plasma membrane"/>
    <property type="evidence" value="ECO:0007669"/>
    <property type="project" value="TreeGrafter"/>
</dbReference>
<dbReference type="InterPro" id="IPR003593">
    <property type="entry name" value="AAA+_ATPase"/>
</dbReference>
<sequence>MRRRAVFYTVKELGAKLMSYPAIVVYSITSNFLDPLVIFPSVAIMAAIRAGIQRVGRGAECLGELLSTGFRIQEFLLLEELGSDTCVEQSFPEGKNRKCGVIVDKVTASWEKEVEAPTLKEVSFQLTENKLLSVIGPVGSGKSSLLMAILKELPLSKGSIKITGKIAYASQQAWIFSASVKQNIIFGQEFNKAKYDRVIKACALTKDIQALPNGDMTLVGERGVSLSGGQRARVSLARAVYFDADVYLLDDPLSAVDTAVGRHLFNQCINGCLKDKPRILVTHQLQYVEASDQILILKEGEMAGLGTFSELVSKGIDFASLLSPEEEERDEGSTCTDPDIQFTVDTPKLSHKPHLSVSHPQLPIIEKLRAQNDLAVLMKDQKKQGSGGVGGGGGSVGSSAGSSRKTSPRSSGDRLHVVPTDVQLSKSHPNIAAWKPLKKNALQTASTYSLSSKVSLANDYNPYLSVGKSMLSLHSFMDMDQPDYVPAQEEEQRAEGSVGWKIYRDYFKAGGGCCVFLLLVTLNILAQVAYVMSDWWLSYWSNQEEHKASLSARHQYLLEQGYNVTNITVPNVDTNLNIYIFTGLTVSVFMFGLLRALMFFKVCVDASRNLHNKMFHSIIRVPVYFFDTNPVGRILNRFAKDTGQMDDLLPVTFFDFTQCFLMILGIIVVAGVVNPWVFIPTLPLCLFFVYLRRYYLATSRDIKRLEGTCRSPVFSHLSATLNGLSTIRAYHVEELFGKEFNSHQDLHTEAWFLFLVTTRWFAIRLDWICAFFVTTVTMVSILARDNLGLNAGLVGLAVTYSMALMGMFQWGVRQSAEVENQMTSVERVLEYSRLTPEAPLESNKKPPPNWPSHGIITGEQASFRYSVYTPAVLNNLHFCIKSNEKVGIVGRTGAGKSSLINMLFRMAEPQGVLRIDGVDIGEIGLHDLRGKISIIPQDPVLFTGTVRSNLDPFNEHSDDQLWMALEEVEMKIPVDDLPRGLESEVTEGGTNFSVGQRQLLCLARAILKKAKILVIDEATANVDIRTDSFIQETIREKFDQCTVLTIAHRLNTVMDSDRIMVLDQGKIREFDEPYTLLQNEDSFFFKMVEQTGKQDAATLKDMARQAFTHRQLSRIDSYVGEESKGDNSVEGSDGPSSQPEITSGDKMAELPNGKMDDPPGGSQVDSKERKKEGSPASEKEGLPGGKMEDLPADSSSNSAGGKIEEKPSGERKGSLSSEEGEETRLIVPNHTNKDTVDCNAQSV</sequence>
<dbReference type="InterPro" id="IPR011527">
    <property type="entry name" value="ABC1_TM_dom"/>
</dbReference>
<feature type="domain" description="ABC transporter" evidence="11">
    <location>
        <begin position="101"/>
        <end position="324"/>
    </location>
</feature>
<name>A0A2R2MJ88_LINAN</name>
<reference evidence="14" key="1">
    <citation type="submission" date="2025-08" db="UniProtKB">
        <authorList>
            <consortium name="RefSeq"/>
        </authorList>
    </citation>
    <scope>IDENTIFICATION</scope>
    <source>
        <tissue evidence="14">Gonads</tissue>
    </source>
</reference>
<dbReference type="InterPro" id="IPR027417">
    <property type="entry name" value="P-loop_NTPase"/>
</dbReference>
<dbReference type="PANTHER" id="PTHR24223:SF456">
    <property type="entry name" value="MULTIDRUG RESISTANCE-ASSOCIATED PROTEIN LETHAL(2)03659"/>
    <property type="match status" value="1"/>
</dbReference>
<keyword evidence="7 10" id="KW-1133">Transmembrane helix</keyword>
<evidence type="ECO:0000256" key="3">
    <source>
        <dbReference type="ARBA" id="ARBA00022448"/>
    </source>
</evidence>
<keyword evidence="5" id="KW-0547">Nucleotide-binding</keyword>
<feature type="domain" description="ABC transmembrane type-1" evidence="12">
    <location>
        <begin position="517"/>
        <end position="820"/>
    </location>
</feature>
<evidence type="ECO:0000256" key="9">
    <source>
        <dbReference type="SAM" id="MobiDB-lite"/>
    </source>
</evidence>
<evidence type="ECO:0000256" key="1">
    <source>
        <dbReference type="ARBA" id="ARBA00004141"/>
    </source>
</evidence>
<dbReference type="GeneID" id="106170988"/>
<dbReference type="AlphaFoldDB" id="A0A2R2MJ88"/>
<accession>A0A2R2MJ88</accession>
<dbReference type="Gene3D" id="3.40.50.300">
    <property type="entry name" value="P-loop containing nucleotide triphosphate hydrolases"/>
    <property type="match status" value="2"/>
</dbReference>
<evidence type="ECO:0000256" key="8">
    <source>
        <dbReference type="ARBA" id="ARBA00023136"/>
    </source>
</evidence>
<dbReference type="SUPFAM" id="SSF52540">
    <property type="entry name" value="P-loop containing nucleoside triphosphate hydrolases"/>
    <property type="match status" value="2"/>
</dbReference>
<dbReference type="SMART" id="SM00382">
    <property type="entry name" value="AAA"/>
    <property type="match status" value="2"/>
</dbReference>
<feature type="transmembrane region" description="Helical" evidence="10">
    <location>
        <begin position="509"/>
        <end position="532"/>
    </location>
</feature>
<dbReference type="GO" id="GO:0016887">
    <property type="term" value="F:ATP hydrolysis activity"/>
    <property type="evidence" value="ECO:0007669"/>
    <property type="project" value="InterPro"/>
</dbReference>
<dbReference type="GO" id="GO:0140359">
    <property type="term" value="F:ABC-type transporter activity"/>
    <property type="evidence" value="ECO:0007669"/>
    <property type="project" value="InterPro"/>
</dbReference>
<dbReference type="PROSITE" id="PS50893">
    <property type="entry name" value="ABC_TRANSPORTER_2"/>
    <property type="match status" value="2"/>
</dbReference>
<feature type="region of interest" description="Disordered" evidence="9">
    <location>
        <begin position="323"/>
        <end position="356"/>
    </location>
</feature>
<protein>
    <submittedName>
        <fullName evidence="14">Multidrug resistance-associated protein 4 isoform X2</fullName>
    </submittedName>
</protein>
<evidence type="ECO:0000256" key="5">
    <source>
        <dbReference type="ARBA" id="ARBA00022741"/>
    </source>
</evidence>
<organism evidence="13 14">
    <name type="scientific">Lingula anatina</name>
    <name type="common">Brachiopod</name>
    <name type="synonym">Lingula unguis</name>
    <dbReference type="NCBI Taxonomy" id="7574"/>
    <lineage>
        <taxon>Eukaryota</taxon>
        <taxon>Metazoa</taxon>
        <taxon>Spiralia</taxon>
        <taxon>Lophotrochozoa</taxon>
        <taxon>Brachiopoda</taxon>
        <taxon>Linguliformea</taxon>
        <taxon>Lingulata</taxon>
        <taxon>Lingulida</taxon>
        <taxon>Linguloidea</taxon>
        <taxon>Lingulidae</taxon>
        <taxon>Lingula</taxon>
    </lineage>
</organism>
<evidence type="ECO:0000313" key="14">
    <source>
        <dbReference type="RefSeq" id="XP_023930137.1"/>
    </source>
</evidence>
<feature type="transmembrane region" description="Helical" evidence="10">
    <location>
        <begin position="765"/>
        <end position="783"/>
    </location>
</feature>
<evidence type="ECO:0000256" key="10">
    <source>
        <dbReference type="SAM" id="Phobius"/>
    </source>
</evidence>